<dbReference type="PANTHER" id="PTHR23117:SF8">
    <property type="entry name" value="RIBOSE 1,5-BISPHOSPHATE PHOSPHOKINASE PHNN"/>
    <property type="match status" value="1"/>
</dbReference>
<comment type="function">
    <text evidence="6">Catalyzes the phosphorylation of ribose 1,5-bisphosphate to 5-phospho-D-ribosyl alpha-1-diphosphate (PRPP).</text>
</comment>
<dbReference type="EC" id="2.7.4.23" evidence="6"/>
<evidence type="ECO:0000256" key="4">
    <source>
        <dbReference type="ARBA" id="ARBA00022741"/>
    </source>
</evidence>
<feature type="domain" description="Guanylate kinase-like" evidence="8">
    <location>
        <begin position="8"/>
        <end position="180"/>
    </location>
</feature>
<keyword evidence="4 6" id="KW-0547">Nucleotide-binding</keyword>
<dbReference type="OrthoDB" id="341217at2"/>
<name>A0A1N7FJS1_9NOCA</name>
<dbReference type="AlphaFoldDB" id="A0A1N7FJS1"/>
<sequence length="198" mass="21555">MTDRIGPGYFVAVTGASGVGKDALLDAARWRCPSAVVFPQRTITRPTGPGEDYRSVDEAEFVTARARGEFAVSWQAHGLHYGIPASIDQPVRAGGVVVANVSRGAIDDLRDRYENVVEVRITVSEETRERRLRERRRESADDVAGRLARTDPGLGRQVDHQIHNDGVVEAGAAQLVDIVTRRVRAAEVGSPRSAEDVT</sequence>
<comment type="similarity">
    <text evidence="6">Belongs to the ribose 1,5-bisphosphokinase family.</text>
</comment>
<dbReference type="InterPro" id="IPR008144">
    <property type="entry name" value="Guanylate_kin-like_dom"/>
</dbReference>
<gene>
    <name evidence="6" type="primary">phnN</name>
    <name evidence="9" type="ORF">SAMN05445060_2133</name>
</gene>
<evidence type="ECO:0000256" key="2">
    <source>
        <dbReference type="ARBA" id="ARBA00005069"/>
    </source>
</evidence>
<dbReference type="SUPFAM" id="SSF52540">
    <property type="entry name" value="P-loop containing nucleoside triphosphate hydrolases"/>
    <property type="match status" value="1"/>
</dbReference>
<protein>
    <recommendedName>
        <fullName evidence="6">Ribose 1,5-bisphosphate phosphokinase PhnN</fullName>
        <ecNumber evidence="6">2.7.4.23</ecNumber>
    </recommendedName>
    <alternativeName>
        <fullName evidence="6">Ribose 1,5-bisphosphokinase</fullName>
    </alternativeName>
</protein>
<dbReference type="Pfam" id="PF00625">
    <property type="entry name" value="Guanylate_kin"/>
    <property type="match status" value="1"/>
</dbReference>
<dbReference type="STRING" id="1344003.SAMN05445060_2133"/>
<dbReference type="PROSITE" id="PS50052">
    <property type="entry name" value="GUANYLATE_KINASE_2"/>
    <property type="match status" value="1"/>
</dbReference>
<dbReference type="SMART" id="SM00072">
    <property type="entry name" value="GuKc"/>
    <property type="match status" value="1"/>
</dbReference>
<dbReference type="InterPro" id="IPR012699">
    <property type="entry name" value="PhnN"/>
</dbReference>
<evidence type="ECO:0000313" key="10">
    <source>
        <dbReference type="Proteomes" id="UP000186218"/>
    </source>
</evidence>
<dbReference type="HAMAP" id="MF_00836">
    <property type="entry name" value="PhnN"/>
    <property type="match status" value="1"/>
</dbReference>
<dbReference type="GO" id="GO:0006015">
    <property type="term" value="P:5-phosphoribose 1-diphosphate biosynthetic process"/>
    <property type="evidence" value="ECO:0007669"/>
    <property type="project" value="UniProtKB-UniRule"/>
</dbReference>
<evidence type="ECO:0000256" key="6">
    <source>
        <dbReference type="HAMAP-Rule" id="MF_00836"/>
    </source>
</evidence>
<comment type="catalytic activity">
    <reaction evidence="1 6">
        <text>alpha-D-ribose 1,5-bisphosphate + ATP = 5-phospho-alpha-D-ribose 1-diphosphate + ADP</text>
        <dbReference type="Rhea" id="RHEA:20109"/>
        <dbReference type="ChEBI" id="CHEBI:30616"/>
        <dbReference type="ChEBI" id="CHEBI:58017"/>
        <dbReference type="ChEBI" id="CHEBI:68688"/>
        <dbReference type="ChEBI" id="CHEBI:456216"/>
        <dbReference type="EC" id="2.7.4.23"/>
    </reaction>
</comment>
<dbReference type="GO" id="GO:0033863">
    <property type="term" value="F:ribose 1,5-bisphosphate phosphokinase activity"/>
    <property type="evidence" value="ECO:0007669"/>
    <property type="project" value="UniProtKB-UniRule"/>
</dbReference>
<evidence type="ECO:0000256" key="5">
    <source>
        <dbReference type="ARBA" id="ARBA00022840"/>
    </source>
</evidence>
<dbReference type="Proteomes" id="UP000186218">
    <property type="component" value="Unassembled WGS sequence"/>
</dbReference>
<dbReference type="InterPro" id="IPR027417">
    <property type="entry name" value="P-loop_NTPase"/>
</dbReference>
<evidence type="ECO:0000256" key="1">
    <source>
        <dbReference type="ARBA" id="ARBA00000373"/>
    </source>
</evidence>
<organism evidence="9 10">
    <name type="scientific">Williamsia sterculiae</name>
    <dbReference type="NCBI Taxonomy" id="1344003"/>
    <lineage>
        <taxon>Bacteria</taxon>
        <taxon>Bacillati</taxon>
        <taxon>Actinomycetota</taxon>
        <taxon>Actinomycetes</taxon>
        <taxon>Mycobacteriales</taxon>
        <taxon>Nocardiaceae</taxon>
        <taxon>Williamsia</taxon>
    </lineage>
</organism>
<dbReference type="EMBL" id="FTNT01000005">
    <property type="protein sequence ID" value="SIS00573.1"/>
    <property type="molecule type" value="Genomic_DNA"/>
</dbReference>
<dbReference type="GO" id="GO:0019634">
    <property type="term" value="P:organic phosphonate metabolic process"/>
    <property type="evidence" value="ECO:0007669"/>
    <property type="project" value="UniProtKB-UniRule"/>
</dbReference>
<keyword evidence="10" id="KW-1185">Reference proteome</keyword>
<evidence type="ECO:0000256" key="3">
    <source>
        <dbReference type="ARBA" id="ARBA00022679"/>
    </source>
</evidence>
<dbReference type="Gene3D" id="3.40.50.300">
    <property type="entry name" value="P-loop containing nucleotide triphosphate hydrolases"/>
    <property type="match status" value="1"/>
</dbReference>
<dbReference type="RefSeq" id="WP_076479283.1">
    <property type="nucleotide sequence ID" value="NZ_FTNT01000005.1"/>
</dbReference>
<reference evidence="9 10" key="1">
    <citation type="submission" date="2017-01" db="EMBL/GenBank/DDBJ databases">
        <authorList>
            <person name="Mah S.A."/>
            <person name="Swanson W.J."/>
            <person name="Moy G.W."/>
            <person name="Vacquier V.D."/>
        </authorList>
    </citation>
    <scope>NUCLEOTIDE SEQUENCE [LARGE SCALE GENOMIC DNA]</scope>
    <source>
        <strain evidence="9 10">CPCC 203464</strain>
    </source>
</reference>
<dbReference type="PANTHER" id="PTHR23117">
    <property type="entry name" value="GUANYLATE KINASE-RELATED"/>
    <property type="match status" value="1"/>
</dbReference>
<evidence type="ECO:0000259" key="8">
    <source>
        <dbReference type="PROSITE" id="PS50052"/>
    </source>
</evidence>
<keyword evidence="9" id="KW-0418">Kinase</keyword>
<dbReference type="NCBIfam" id="TIGR02322">
    <property type="entry name" value="phosphon_PhnN"/>
    <property type="match status" value="1"/>
</dbReference>
<evidence type="ECO:0000313" key="9">
    <source>
        <dbReference type="EMBL" id="SIS00573.1"/>
    </source>
</evidence>
<keyword evidence="5 6" id="KW-0067">ATP-binding</keyword>
<dbReference type="GO" id="GO:0005524">
    <property type="term" value="F:ATP binding"/>
    <property type="evidence" value="ECO:0007669"/>
    <property type="project" value="UniProtKB-KW"/>
</dbReference>
<dbReference type="InterPro" id="IPR008145">
    <property type="entry name" value="GK/Ca_channel_bsu"/>
</dbReference>
<proteinExistence type="inferred from homology"/>
<feature type="compositionally biased region" description="Basic and acidic residues" evidence="7">
    <location>
        <begin position="133"/>
        <end position="144"/>
    </location>
</feature>
<dbReference type="GO" id="GO:0005829">
    <property type="term" value="C:cytosol"/>
    <property type="evidence" value="ECO:0007669"/>
    <property type="project" value="TreeGrafter"/>
</dbReference>
<comment type="caution">
    <text evidence="6">Lacks conserved residue(s) required for the propagation of feature annotation.</text>
</comment>
<accession>A0A1N7FJS1</accession>
<feature type="region of interest" description="Disordered" evidence="7">
    <location>
        <begin position="133"/>
        <end position="157"/>
    </location>
</feature>
<keyword evidence="3 6" id="KW-0808">Transferase</keyword>
<dbReference type="UniPathway" id="UPA00087">
    <property type="reaction ID" value="UER00175"/>
</dbReference>
<evidence type="ECO:0000256" key="7">
    <source>
        <dbReference type="SAM" id="MobiDB-lite"/>
    </source>
</evidence>
<comment type="pathway">
    <text evidence="2 6">Metabolic intermediate biosynthesis; 5-phospho-alpha-D-ribose 1-diphosphate biosynthesis; 5-phospho-alpha-D-ribose 1-diphosphate from D-ribose 5-phosphate (route II): step 3/3.</text>
</comment>